<dbReference type="RefSeq" id="WP_353301326.1">
    <property type="nucleotide sequence ID" value="NZ_BAABWN010000001.1"/>
</dbReference>
<dbReference type="Gene3D" id="1.10.443.10">
    <property type="entry name" value="Intergrase catalytic core"/>
    <property type="match status" value="1"/>
</dbReference>
<dbReference type="InterPro" id="IPR013762">
    <property type="entry name" value="Integrase-like_cat_sf"/>
</dbReference>
<keyword evidence="1" id="KW-0233">DNA recombination</keyword>
<feature type="domain" description="Tyr recombinase" evidence="2">
    <location>
        <begin position="161"/>
        <end position="357"/>
    </location>
</feature>
<dbReference type="EMBL" id="BAABWN010000001">
    <property type="protein sequence ID" value="GAA6166361.1"/>
    <property type="molecule type" value="Genomic_DNA"/>
</dbReference>
<dbReference type="Pfam" id="PF00589">
    <property type="entry name" value="Phage_integrase"/>
    <property type="match status" value="1"/>
</dbReference>
<name>A0ABQ0A3Y9_9GAMM</name>
<keyword evidence="4" id="KW-1185">Reference proteome</keyword>
<evidence type="ECO:0000313" key="4">
    <source>
        <dbReference type="Proteomes" id="UP001465153"/>
    </source>
</evidence>
<dbReference type="Proteomes" id="UP001465153">
    <property type="component" value="Unassembled WGS sequence"/>
</dbReference>
<organism evidence="3 4">
    <name type="scientific">Sessilibacter corallicola</name>
    <dbReference type="NCBI Taxonomy" id="2904075"/>
    <lineage>
        <taxon>Bacteria</taxon>
        <taxon>Pseudomonadati</taxon>
        <taxon>Pseudomonadota</taxon>
        <taxon>Gammaproteobacteria</taxon>
        <taxon>Cellvibrionales</taxon>
        <taxon>Cellvibrionaceae</taxon>
        <taxon>Sessilibacter</taxon>
    </lineage>
</organism>
<evidence type="ECO:0000259" key="2">
    <source>
        <dbReference type="PROSITE" id="PS51898"/>
    </source>
</evidence>
<dbReference type="CDD" id="cd00397">
    <property type="entry name" value="DNA_BRE_C"/>
    <property type="match status" value="1"/>
</dbReference>
<dbReference type="PROSITE" id="PS51898">
    <property type="entry name" value="TYR_RECOMBINASE"/>
    <property type="match status" value="1"/>
</dbReference>
<accession>A0ABQ0A3Y9</accession>
<comment type="caution">
    <text evidence="3">The sequence shown here is derived from an EMBL/GenBank/DDBJ whole genome shotgun (WGS) entry which is preliminary data.</text>
</comment>
<dbReference type="SUPFAM" id="SSF56349">
    <property type="entry name" value="DNA breaking-rejoining enzymes"/>
    <property type="match status" value="1"/>
</dbReference>
<protein>
    <recommendedName>
        <fullName evidence="2">Tyr recombinase domain-containing protein</fullName>
    </recommendedName>
</protein>
<evidence type="ECO:0000313" key="3">
    <source>
        <dbReference type="EMBL" id="GAA6166361.1"/>
    </source>
</evidence>
<evidence type="ECO:0000256" key="1">
    <source>
        <dbReference type="ARBA" id="ARBA00023172"/>
    </source>
</evidence>
<gene>
    <name evidence="3" type="ORF">NBRC116591_01710</name>
</gene>
<proteinExistence type="predicted"/>
<sequence length="476" mass="54169">MTTSHNIQTKAIWERELALLDGRILHIQSNQTQIHTNDFGDFHINYSWLNCKSNPAESLFKALSDLLSTHSLPYAYSVNKACIQWASTLGDELPKQLEIKHVEALASIPSSYRNFVMPALRRINEQKLPGLSEDLKAFLEHDYAWEEKGNGAYFTLITNDPERGALTDQELHNLHSALNTAFANGAVSQTQFTLAWMCIGTGLRPIQIARLLVSDIQLIEGPDGMEVNLRIPLAKGEKTSKTEYWNRRAPTVLADCLKHFLKQPEIITRAPSDQLFGLTNSAITHEVRKMFAGLKTWSDRLERPIPITPYRFRYTLATRSLRQGASDHEVARLLTHRSIHCIQYYRASMPELQQPIQDKIGEEMDYFARAFQGRLLRNISEASYPDEPEKRILDFMNLAGQTIGACGTRAECHQNAPIACLTCPRFEPLRDAPWETLLTILEQDRARESEDRIRSIQQHAMSAIISIMNLRDEASQ</sequence>
<reference evidence="3 4" key="1">
    <citation type="submission" date="2024-04" db="EMBL/GenBank/DDBJ databases">
        <title>Draft genome sequence of Sessilibacter corallicola NBRC 116591.</title>
        <authorList>
            <person name="Miyakawa T."/>
            <person name="Kusuya Y."/>
            <person name="Miura T."/>
        </authorList>
    </citation>
    <scope>NUCLEOTIDE SEQUENCE [LARGE SCALE GENOMIC DNA]</scope>
    <source>
        <strain evidence="3 4">KU-00831-HH</strain>
    </source>
</reference>
<dbReference type="InterPro" id="IPR011010">
    <property type="entry name" value="DNA_brk_join_enz"/>
</dbReference>
<dbReference type="InterPro" id="IPR002104">
    <property type="entry name" value="Integrase_catalytic"/>
</dbReference>